<proteinExistence type="predicted"/>
<reference evidence="1 2" key="1">
    <citation type="journal article" date="2020" name="Cell">
        <title>Large-Scale Comparative Analyses of Tick Genomes Elucidate Their Genetic Diversity and Vector Capacities.</title>
        <authorList>
            <consortium name="Tick Genome and Microbiome Consortium (TIGMIC)"/>
            <person name="Jia N."/>
            <person name="Wang J."/>
            <person name="Shi W."/>
            <person name="Du L."/>
            <person name="Sun Y."/>
            <person name="Zhan W."/>
            <person name="Jiang J.F."/>
            <person name="Wang Q."/>
            <person name="Zhang B."/>
            <person name="Ji P."/>
            <person name="Bell-Sakyi L."/>
            <person name="Cui X.M."/>
            <person name="Yuan T.T."/>
            <person name="Jiang B.G."/>
            <person name="Yang W.F."/>
            <person name="Lam T.T."/>
            <person name="Chang Q.C."/>
            <person name="Ding S.J."/>
            <person name="Wang X.J."/>
            <person name="Zhu J.G."/>
            <person name="Ruan X.D."/>
            <person name="Zhao L."/>
            <person name="Wei J.T."/>
            <person name="Ye R.Z."/>
            <person name="Que T.C."/>
            <person name="Du C.H."/>
            <person name="Zhou Y.H."/>
            <person name="Cheng J.X."/>
            <person name="Dai P.F."/>
            <person name="Guo W.B."/>
            <person name="Han X.H."/>
            <person name="Huang E.J."/>
            <person name="Li L.F."/>
            <person name="Wei W."/>
            <person name="Gao Y.C."/>
            <person name="Liu J.Z."/>
            <person name="Shao H.Z."/>
            <person name="Wang X."/>
            <person name="Wang C.C."/>
            <person name="Yang T.C."/>
            <person name="Huo Q.B."/>
            <person name="Li W."/>
            <person name="Chen H.Y."/>
            <person name="Chen S.E."/>
            <person name="Zhou L.G."/>
            <person name="Ni X.B."/>
            <person name="Tian J.H."/>
            <person name="Sheng Y."/>
            <person name="Liu T."/>
            <person name="Pan Y.S."/>
            <person name="Xia L.Y."/>
            <person name="Li J."/>
            <person name="Zhao F."/>
            <person name="Cao W.C."/>
        </authorList>
    </citation>
    <scope>NUCLEOTIDE SEQUENCE [LARGE SCALE GENOMIC DNA]</scope>
    <source>
        <strain evidence="1">Iper-2018</strain>
    </source>
</reference>
<name>A0AC60QXI9_IXOPE</name>
<evidence type="ECO:0000313" key="2">
    <source>
        <dbReference type="Proteomes" id="UP000805193"/>
    </source>
</evidence>
<dbReference type="EMBL" id="JABSTQ010002465">
    <property type="protein sequence ID" value="KAG0444107.1"/>
    <property type="molecule type" value="Genomic_DNA"/>
</dbReference>
<accession>A0AC60QXI9</accession>
<sequence length="172" mass="19404">MVEKGGGGIRFGNVISRISCGHCPHVRRFRPYRVPYRKQDTGQTGEGQTTPSCGHSHRAHFGWDSLEHRTTFRREPSCKAIGVTQSPFCRSVTVAIGTSWDNRPLSHGHARVHLHQEQGRVIPVTVEADFFDDPAPPAGTKGQPLFGLWEYEVVELFILGEYDRYLELEFCP</sequence>
<comment type="caution">
    <text evidence="1">The sequence shown here is derived from an EMBL/GenBank/DDBJ whole genome shotgun (WGS) entry which is preliminary data.</text>
</comment>
<dbReference type="Proteomes" id="UP000805193">
    <property type="component" value="Unassembled WGS sequence"/>
</dbReference>
<gene>
    <name evidence="1" type="ORF">HPB47_014167</name>
</gene>
<evidence type="ECO:0000313" key="1">
    <source>
        <dbReference type="EMBL" id="KAG0444107.1"/>
    </source>
</evidence>
<protein>
    <submittedName>
        <fullName evidence="1">Uncharacterized protein</fullName>
    </submittedName>
</protein>
<organism evidence="1 2">
    <name type="scientific">Ixodes persulcatus</name>
    <name type="common">Taiga tick</name>
    <dbReference type="NCBI Taxonomy" id="34615"/>
    <lineage>
        <taxon>Eukaryota</taxon>
        <taxon>Metazoa</taxon>
        <taxon>Ecdysozoa</taxon>
        <taxon>Arthropoda</taxon>
        <taxon>Chelicerata</taxon>
        <taxon>Arachnida</taxon>
        <taxon>Acari</taxon>
        <taxon>Parasitiformes</taxon>
        <taxon>Ixodida</taxon>
        <taxon>Ixodoidea</taxon>
        <taxon>Ixodidae</taxon>
        <taxon>Ixodinae</taxon>
        <taxon>Ixodes</taxon>
    </lineage>
</organism>
<keyword evidence="2" id="KW-1185">Reference proteome</keyword>